<dbReference type="Gene3D" id="2.130.10.10">
    <property type="entry name" value="YVTN repeat-like/Quinoprotein amine dehydrogenase"/>
    <property type="match status" value="2"/>
</dbReference>
<dbReference type="SMART" id="SM00564">
    <property type="entry name" value="PQQ"/>
    <property type="match status" value="4"/>
</dbReference>
<protein>
    <submittedName>
        <fullName evidence="2">PQQ-binding-like beta-propeller repeat protein</fullName>
    </submittedName>
</protein>
<dbReference type="InterPro" id="IPR018391">
    <property type="entry name" value="PQQ_b-propeller_rpt"/>
</dbReference>
<gene>
    <name evidence="2" type="ORF">ACFFRN_05090</name>
</gene>
<dbReference type="InterPro" id="IPR015943">
    <property type="entry name" value="WD40/YVTN_repeat-like_dom_sf"/>
</dbReference>
<dbReference type="PANTHER" id="PTHR34512">
    <property type="entry name" value="CELL SURFACE PROTEIN"/>
    <property type="match status" value="1"/>
</dbReference>
<reference evidence="2 3" key="1">
    <citation type="submission" date="2024-09" db="EMBL/GenBank/DDBJ databases">
        <authorList>
            <person name="Sun Q."/>
            <person name="Mori K."/>
        </authorList>
    </citation>
    <scope>NUCLEOTIDE SEQUENCE [LARGE SCALE GENOMIC DNA]</scope>
    <source>
        <strain evidence="2 3">JCM 3323</strain>
    </source>
</reference>
<dbReference type="InterPro" id="IPR011047">
    <property type="entry name" value="Quinoprotein_ADH-like_sf"/>
</dbReference>
<feature type="domain" description="Pyrrolo-quinoline quinone repeat" evidence="1">
    <location>
        <begin position="3"/>
        <end position="50"/>
    </location>
</feature>
<dbReference type="SUPFAM" id="SSF50998">
    <property type="entry name" value="Quinoprotein alcohol dehydrogenase-like"/>
    <property type="match status" value="2"/>
</dbReference>
<evidence type="ECO:0000259" key="1">
    <source>
        <dbReference type="Pfam" id="PF13360"/>
    </source>
</evidence>
<dbReference type="Proteomes" id="UP001589646">
    <property type="component" value="Unassembled WGS sequence"/>
</dbReference>
<evidence type="ECO:0000313" key="3">
    <source>
        <dbReference type="Proteomes" id="UP001589646"/>
    </source>
</evidence>
<proteinExistence type="predicted"/>
<dbReference type="Pfam" id="PF13360">
    <property type="entry name" value="PQQ_2"/>
    <property type="match status" value="2"/>
</dbReference>
<dbReference type="RefSeq" id="WP_346122711.1">
    <property type="nucleotide sequence ID" value="NZ_BAAAXC010000014.1"/>
</dbReference>
<sequence length="389" mass="41716">MKKAWTARTAAPVVASPLLVNGALIVADAGGSVYCFDARTGDERWRRADPIEQWREHGAAFCLPPAVWNDWVFVEAARGLQVHDVRSGDLVRGLDDDGCPTVVGNLLLVHGLNAGIRAFRLPDLTLVWSKGWSGWMRVSPAISEEGTAYAALGFEEQHTHGGLLAFDPATGEEMFHRNDAYEGCPLRQIEGAEDWLTFSPVHPVVGEGLVWLPRDRGHSDEGHDPGPWNALEIVGLDPRTGEDRWCHRLDPTLESYAAGAVAVADGTVYLGAALCGEPTPSMESDATLVLHAIDIPSNTTRWTRVLQGLAAAPEVDGGVVYTATDLGEVSALDAATGDVLWAAETGAKISHPHAFVEEPSDSYDEGGAAVLKADEMLYVRTDAGVVALR</sequence>
<dbReference type="PANTHER" id="PTHR34512:SF30">
    <property type="entry name" value="OUTER MEMBRANE PROTEIN ASSEMBLY FACTOR BAMB"/>
    <property type="match status" value="1"/>
</dbReference>
<evidence type="ECO:0000313" key="2">
    <source>
        <dbReference type="EMBL" id="MFB9525987.1"/>
    </source>
</evidence>
<dbReference type="EMBL" id="JBHMCE010000002">
    <property type="protein sequence ID" value="MFB9525987.1"/>
    <property type="molecule type" value="Genomic_DNA"/>
</dbReference>
<accession>A0ABV5PS08</accession>
<organism evidence="2 3">
    <name type="scientific">Nonomuraea roseola</name>
    <dbReference type="NCBI Taxonomy" id="46179"/>
    <lineage>
        <taxon>Bacteria</taxon>
        <taxon>Bacillati</taxon>
        <taxon>Actinomycetota</taxon>
        <taxon>Actinomycetes</taxon>
        <taxon>Streptosporangiales</taxon>
        <taxon>Streptosporangiaceae</taxon>
        <taxon>Nonomuraea</taxon>
    </lineage>
</organism>
<name>A0ABV5PS08_9ACTN</name>
<dbReference type="InterPro" id="IPR002372">
    <property type="entry name" value="PQQ_rpt_dom"/>
</dbReference>
<keyword evidence="3" id="KW-1185">Reference proteome</keyword>
<feature type="domain" description="Pyrrolo-quinoline quinone repeat" evidence="1">
    <location>
        <begin position="233"/>
        <end position="372"/>
    </location>
</feature>
<comment type="caution">
    <text evidence="2">The sequence shown here is derived from an EMBL/GenBank/DDBJ whole genome shotgun (WGS) entry which is preliminary data.</text>
</comment>